<keyword evidence="2" id="KW-1185">Reference proteome</keyword>
<accession>A0A6J5DIV8</accession>
<sequence>MNTQASLLLSPDGVERLETARDVAIESRIGALDWSGVEINLTCNGFTVLPGMLEPRQCDELAVLFPQDERFRSHIVMSRYAFGRGEYKYFAEPLPDLVGSLRTLLYPHLAPIANRWHQQMRIGERFPATHAEFRDVCRRAGQNRPTPLLLRYHENDYCCLHQDLYGEHVFPFQVVFLLNEPGRDFTGGEFVLVDSDPKKPGRAEVVPLRQGDAVILAVNHHPVRSARGFYRAGLRHGVSKLHRGTRHTLGIIFHDAK</sequence>
<evidence type="ECO:0000313" key="1">
    <source>
        <dbReference type="EMBL" id="VWB67165.1"/>
    </source>
</evidence>
<gene>
    <name evidence="1" type="ORF">BPA30113_03008</name>
</gene>
<name>A0A6J5DIV8_9BURK</name>
<dbReference type="RefSeq" id="WP_081896695.1">
    <property type="nucleotide sequence ID" value="NZ_CABVQD010000008.1"/>
</dbReference>
<dbReference type="Gene3D" id="2.60.120.620">
    <property type="entry name" value="q2cbj1_9rhob like domain"/>
    <property type="match status" value="1"/>
</dbReference>
<dbReference type="Proteomes" id="UP000494330">
    <property type="component" value="Unassembled WGS sequence"/>
</dbReference>
<organism evidence="1 2">
    <name type="scientific">Burkholderia paludis</name>
    <dbReference type="NCBI Taxonomy" id="1506587"/>
    <lineage>
        <taxon>Bacteria</taxon>
        <taxon>Pseudomonadati</taxon>
        <taxon>Pseudomonadota</taxon>
        <taxon>Betaproteobacteria</taxon>
        <taxon>Burkholderiales</taxon>
        <taxon>Burkholderiaceae</taxon>
        <taxon>Burkholderia</taxon>
        <taxon>Burkholderia cepacia complex</taxon>
    </lineage>
</organism>
<dbReference type="AlphaFoldDB" id="A0A6J5DIV8"/>
<reference evidence="1 2" key="1">
    <citation type="submission" date="2019-09" db="EMBL/GenBank/DDBJ databases">
        <authorList>
            <person name="Depoorter E."/>
        </authorList>
    </citation>
    <scope>NUCLEOTIDE SEQUENCE [LARGE SCALE GENOMIC DNA]</scope>
    <source>
        <strain evidence="1">LMG 30113</strain>
    </source>
</reference>
<dbReference type="InterPro" id="IPR018655">
    <property type="entry name" value="DUF2086"/>
</dbReference>
<proteinExistence type="predicted"/>
<protein>
    <submittedName>
        <fullName evidence="1">Prolyl 4-hydroxylase</fullName>
    </submittedName>
</protein>
<dbReference type="EMBL" id="CABVQD010000008">
    <property type="protein sequence ID" value="VWB67165.1"/>
    <property type="molecule type" value="Genomic_DNA"/>
</dbReference>
<evidence type="ECO:0000313" key="2">
    <source>
        <dbReference type="Proteomes" id="UP000494330"/>
    </source>
</evidence>
<dbReference type="Pfam" id="PF09859">
    <property type="entry name" value="Oxygenase-NA"/>
    <property type="match status" value="1"/>
</dbReference>